<organism evidence="10 11">
    <name type="scientific">Natronobacterium texcoconense</name>
    <dbReference type="NCBI Taxonomy" id="1095778"/>
    <lineage>
        <taxon>Archaea</taxon>
        <taxon>Methanobacteriati</taxon>
        <taxon>Methanobacteriota</taxon>
        <taxon>Stenosarchaea group</taxon>
        <taxon>Halobacteria</taxon>
        <taxon>Halobacteriales</taxon>
        <taxon>Natrialbaceae</taxon>
        <taxon>Natronobacterium</taxon>
    </lineage>
</organism>
<dbReference type="InterPro" id="IPR053870">
    <property type="entry name" value="TiaS-like_TCKD"/>
</dbReference>
<evidence type="ECO:0000313" key="11">
    <source>
        <dbReference type="Proteomes" id="UP000198848"/>
    </source>
</evidence>
<dbReference type="CDD" id="cd04482">
    <property type="entry name" value="RPA2_OBF_like"/>
    <property type="match status" value="1"/>
</dbReference>
<evidence type="ECO:0000256" key="1">
    <source>
        <dbReference type="ARBA" id="ARBA00022490"/>
    </source>
</evidence>
<reference evidence="11" key="1">
    <citation type="submission" date="2016-10" db="EMBL/GenBank/DDBJ databases">
        <authorList>
            <person name="Varghese N."/>
            <person name="Submissions S."/>
        </authorList>
    </citation>
    <scope>NUCLEOTIDE SEQUENCE [LARGE SCALE GENOMIC DNA]</scope>
    <source>
        <strain evidence="11">DSM 24767</strain>
    </source>
</reference>
<evidence type="ECO:0000256" key="3">
    <source>
        <dbReference type="ARBA" id="ARBA00022694"/>
    </source>
</evidence>
<dbReference type="GO" id="GO:0002101">
    <property type="term" value="P:tRNA wobble cytosine modification"/>
    <property type="evidence" value="ECO:0007669"/>
    <property type="project" value="UniProtKB-UniRule"/>
</dbReference>
<comment type="function">
    <text evidence="6">ATP-dependent agmatine transferase that catalyzes the formation of 2-agmatinylcytidine (agm2C) at the wobble position (C34) of tRNA(Ile2), converting the codon specificity from AUG to AUA.</text>
</comment>
<dbReference type="EMBL" id="FNLC01000002">
    <property type="protein sequence ID" value="SDR19770.1"/>
    <property type="molecule type" value="Genomic_DNA"/>
</dbReference>
<feature type="domain" description="TiaS-like TCKD" evidence="8">
    <location>
        <begin position="3"/>
        <end position="135"/>
    </location>
</feature>
<dbReference type="Gene3D" id="3.90.600.20">
    <property type="match status" value="1"/>
</dbReference>
<dbReference type="PANTHER" id="PTHR40705">
    <property type="entry name" value="TRNA(ILE2) 2-AGMATINYLCYTIDINE SYNTHETASE TIAS"/>
    <property type="match status" value="1"/>
</dbReference>
<dbReference type="Pfam" id="PF08489">
    <property type="entry name" value="TiaS_FLD"/>
    <property type="match status" value="1"/>
</dbReference>
<keyword evidence="5 6" id="KW-0067">ATP-binding</keyword>
<dbReference type="HAMAP" id="MF_01892">
    <property type="entry name" value="tRNA_Ile2_agm2C_synt"/>
    <property type="match status" value="1"/>
</dbReference>
<evidence type="ECO:0000259" key="8">
    <source>
        <dbReference type="Pfam" id="PF22641"/>
    </source>
</evidence>
<dbReference type="GO" id="GO:0016879">
    <property type="term" value="F:ligase activity, forming carbon-nitrogen bonds"/>
    <property type="evidence" value="ECO:0007669"/>
    <property type="project" value="UniProtKB-UniRule"/>
</dbReference>
<evidence type="ECO:0000256" key="2">
    <source>
        <dbReference type="ARBA" id="ARBA00022598"/>
    </source>
</evidence>
<keyword evidence="3 6" id="KW-0819">tRNA processing</keyword>
<protein>
    <recommendedName>
        <fullName evidence="6">tRNA(Ile2) 2-agmatinylcytidine synthetase TiaS</fullName>
        <shortName evidence="6">tRNA(Ile2)-agm2C synthetase</shortName>
        <ecNumber evidence="6">6.3.4.22</ecNumber>
    </recommendedName>
    <alternativeName>
        <fullName evidence="6">tRNA(Ile2) agmatidine synthetase</fullName>
    </alternativeName>
</protein>
<keyword evidence="1 6" id="KW-0963">Cytoplasm</keyword>
<comment type="catalytic activity">
    <reaction evidence="6">
        <text>cytidine(34) in tRNA(Ile2) + agmatine + ATP + H2O = 2-agmatinylcytidine(34) in tRNA(Ile2) + AMP + 2 phosphate + 2 H(+)</text>
        <dbReference type="Rhea" id="RHEA:43608"/>
        <dbReference type="Rhea" id="RHEA-COMP:10625"/>
        <dbReference type="Rhea" id="RHEA-COMP:10626"/>
        <dbReference type="ChEBI" id="CHEBI:15377"/>
        <dbReference type="ChEBI" id="CHEBI:15378"/>
        <dbReference type="ChEBI" id="CHEBI:30616"/>
        <dbReference type="ChEBI" id="CHEBI:43474"/>
        <dbReference type="ChEBI" id="CHEBI:58145"/>
        <dbReference type="ChEBI" id="CHEBI:82748"/>
        <dbReference type="ChEBI" id="CHEBI:83545"/>
        <dbReference type="ChEBI" id="CHEBI:456215"/>
        <dbReference type="EC" id="6.3.4.22"/>
    </reaction>
</comment>
<comment type="subcellular location">
    <subcellularLocation>
        <location evidence="6">Cytoplasm</location>
    </subcellularLocation>
</comment>
<comment type="similarity">
    <text evidence="6">Belongs to the TiaS family.</text>
</comment>
<evidence type="ECO:0000259" key="7">
    <source>
        <dbReference type="Pfam" id="PF08489"/>
    </source>
</evidence>
<evidence type="ECO:0000313" key="10">
    <source>
        <dbReference type="EMBL" id="SDR19770.1"/>
    </source>
</evidence>
<keyword evidence="11" id="KW-1185">Reference proteome</keyword>
<proteinExistence type="inferred from homology"/>
<dbReference type="GO" id="GO:0005737">
    <property type="term" value="C:cytoplasm"/>
    <property type="evidence" value="ECO:0007669"/>
    <property type="project" value="UniProtKB-SubCell"/>
</dbReference>
<dbReference type="InterPro" id="IPR055394">
    <property type="entry name" value="Zn_ribbon_TiaS"/>
</dbReference>
<feature type="domain" description="TiaS FLD" evidence="7">
    <location>
        <begin position="140"/>
        <end position="254"/>
    </location>
</feature>
<dbReference type="RefSeq" id="WP_090382750.1">
    <property type="nucleotide sequence ID" value="NZ_FNLC01000002.1"/>
</dbReference>
<dbReference type="Gene3D" id="2.40.50.1010">
    <property type="match status" value="1"/>
</dbReference>
<dbReference type="AlphaFoldDB" id="A0A1H1H2W9"/>
<evidence type="ECO:0000256" key="5">
    <source>
        <dbReference type="ARBA" id="ARBA00022840"/>
    </source>
</evidence>
<dbReference type="Pfam" id="PF23783">
    <property type="entry name" value="Zn_ribbon_TiaS"/>
    <property type="match status" value="1"/>
</dbReference>
<name>A0A1H1H2W9_NATTX</name>
<keyword evidence="2 6" id="KW-0436">Ligase</keyword>
<feature type="domain" description="TiaS C-terminal zinc ribbon" evidence="9">
    <location>
        <begin position="353"/>
        <end position="392"/>
    </location>
</feature>
<dbReference type="GO" id="GO:0005524">
    <property type="term" value="F:ATP binding"/>
    <property type="evidence" value="ECO:0007669"/>
    <property type="project" value="UniProtKB-KW"/>
</dbReference>
<dbReference type="Gene3D" id="3.30.70.2200">
    <property type="match status" value="1"/>
</dbReference>
<keyword evidence="4 6" id="KW-0547">Nucleotide-binding</keyword>
<dbReference type="EC" id="6.3.4.22" evidence="6"/>
<dbReference type="OrthoDB" id="39189at2157"/>
<dbReference type="Pfam" id="PF22641">
    <property type="entry name" value="TiaS_TCKD"/>
    <property type="match status" value="1"/>
</dbReference>
<dbReference type="Proteomes" id="UP000198848">
    <property type="component" value="Unassembled WGS sequence"/>
</dbReference>
<sequence length="424" mass="47080">MTVVGIDDTDSRERGMCTTYVAREVAERLRRDGASVGRLFLVRLNPAVEYKTRGNAALAIETDCDPVRALEVATDLLASLAETADDRTNPGLVVADTDVGTVPDDVATFAERALREELEIGDAVDRIDDHGYRSWYAGNGRGRIGALAAIGAPRALEEWTYEHISYREPDRWGTPREVDEESVFTAANWGYPEVWDTVDRDEDETVCVPHTPGPILYGIRGDDPESVRAVTDRIDGEPVDSSQLFVTNQGTDAHLRDGTIAEAREGRAYRLDGRVASDPETRRGGHVFFELEAESGNSRLECAAFEPTKRFRDRVRSLRAGDLITACGELSEGTVKLEKFAVRELVRTEPATPVCPDCERTMESAGRDQGYRCRDCNTSATEKRQVDLERDLEPGWYEVPPCARRHVAKPLVRGGFDAPTYPER</sequence>
<dbReference type="PANTHER" id="PTHR40705:SF1">
    <property type="entry name" value="TRNA(ILE2) 2-AGMATINYLCYTIDINE SYNTHETASE TIAS"/>
    <property type="match status" value="1"/>
</dbReference>
<evidence type="ECO:0000256" key="4">
    <source>
        <dbReference type="ARBA" id="ARBA00022741"/>
    </source>
</evidence>
<dbReference type="InterPro" id="IPR024913">
    <property type="entry name" value="tRNA_Ile2__agm2C_synt"/>
</dbReference>
<evidence type="ECO:0000256" key="6">
    <source>
        <dbReference type="HAMAP-Rule" id="MF_01892"/>
    </source>
</evidence>
<dbReference type="STRING" id="1095778.SAMN04489842_2762"/>
<gene>
    <name evidence="6" type="primary">tiaS</name>
    <name evidence="10" type="ORF">SAMN04489842_2762</name>
</gene>
<accession>A0A1H1H2W9</accession>
<dbReference type="InterPro" id="IPR013696">
    <property type="entry name" value="TiaS_FLD"/>
</dbReference>
<evidence type="ECO:0000259" key="9">
    <source>
        <dbReference type="Pfam" id="PF23783"/>
    </source>
</evidence>